<evidence type="ECO:0000259" key="2">
    <source>
        <dbReference type="Pfam" id="PF03372"/>
    </source>
</evidence>
<feature type="domain" description="Endonuclease/exonuclease/phosphatase" evidence="2">
    <location>
        <begin position="383"/>
        <end position="566"/>
    </location>
</feature>
<evidence type="ECO:0000259" key="4">
    <source>
        <dbReference type="Pfam" id="PF14392"/>
    </source>
</evidence>
<dbReference type="GO" id="GO:0003824">
    <property type="term" value="F:catalytic activity"/>
    <property type="evidence" value="ECO:0007669"/>
    <property type="project" value="InterPro"/>
</dbReference>
<evidence type="ECO:0000256" key="1">
    <source>
        <dbReference type="SAM" id="MobiDB-lite"/>
    </source>
</evidence>
<proteinExistence type="predicted"/>
<dbReference type="Pfam" id="PF14392">
    <property type="entry name" value="zf-CCHC_4"/>
    <property type="match status" value="1"/>
</dbReference>
<dbReference type="InterPro" id="IPR025558">
    <property type="entry name" value="DUF4283"/>
</dbReference>
<dbReference type="EnsemblPlants" id="QL10p010330:mrna">
    <property type="protein sequence ID" value="QL10p010330:mrna"/>
    <property type="gene ID" value="QL10p010330"/>
</dbReference>
<dbReference type="InterPro" id="IPR005135">
    <property type="entry name" value="Endo/exonuclease/phosphatase"/>
</dbReference>
<dbReference type="Proteomes" id="UP000594261">
    <property type="component" value="Chromosome 10"/>
</dbReference>
<reference evidence="5 6" key="1">
    <citation type="journal article" date="2016" name="G3 (Bethesda)">
        <title>First Draft Assembly and Annotation of the Genome of a California Endemic Oak Quercus lobata Nee (Fagaceae).</title>
        <authorList>
            <person name="Sork V.L."/>
            <person name="Fitz-Gibbon S.T."/>
            <person name="Puiu D."/>
            <person name="Crepeau M."/>
            <person name="Gugger P.F."/>
            <person name="Sherman R."/>
            <person name="Stevens K."/>
            <person name="Langley C.H."/>
            <person name="Pellegrini M."/>
            <person name="Salzberg S.L."/>
        </authorList>
    </citation>
    <scope>NUCLEOTIDE SEQUENCE [LARGE SCALE GENOMIC DNA]</scope>
    <source>
        <strain evidence="5 6">cv. SW786</strain>
    </source>
</reference>
<accession>A0A7N2MM63</accession>
<feature type="domain" description="Zinc knuckle CX2CX4HX4C" evidence="4">
    <location>
        <begin position="107"/>
        <end position="151"/>
    </location>
</feature>
<dbReference type="InterPro" id="IPR025836">
    <property type="entry name" value="Zn_knuckle_CX2CX4HX4C"/>
</dbReference>
<protein>
    <recommendedName>
        <fullName evidence="7">DUF4283 domain-containing protein</fullName>
    </recommendedName>
</protein>
<evidence type="ECO:0000313" key="5">
    <source>
        <dbReference type="EnsemblPlants" id="QL10p010330:mrna"/>
    </source>
</evidence>
<dbReference type="AlphaFoldDB" id="A0A7N2MM63"/>
<dbReference type="EMBL" id="LRBV02000010">
    <property type="status" value="NOT_ANNOTATED_CDS"/>
    <property type="molecule type" value="Genomic_DNA"/>
</dbReference>
<organism evidence="5 6">
    <name type="scientific">Quercus lobata</name>
    <name type="common">Valley oak</name>
    <dbReference type="NCBI Taxonomy" id="97700"/>
    <lineage>
        <taxon>Eukaryota</taxon>
        <taxon>Viridiplantae</taxon>
        <taxon>Streptophyta</taxon>
        <taxon>Embryophyta</taxon>
        <taxon>Tracheophyta</taxon>
        <taxon>Spermatophyta</taxon>
        <taxon>Magnoliopsida</taxon>
        <taxon>eudicotyledons</taxon>
        <taxon>Gunneridae</taxon>
        <taxon>Pentapetalae</taxon>
        <taxon>rosids</taxon>
        <taxon>fabids</taxon>
        <taxon>Fagales</taxon>
        <taxon>Fagaceae</taxon>
        <taxon>Quercus</taxon>
    </lineage>
</organism>
<sequence>MVNVGSNLFQFKFNSEFDLERILNGGPWSFDNQMLLLTKWRKGMNANNVRLNHASLWVQIWGAPFDMVSPKVASEVGGRLGDVVEVEKRRKLDDPSYFMRVKVALPISKPLRRGGYLAGMDGAQHWVTFKYERLPMLCHFCAVLGHDLRHCAGYFAASKQGAEVELQYRDWLKATGGRSRSPVKSSAEQDYKPSPEKGKDREDIHSDQPAGKSREMATEIITNGCPREAENGDGAKSGGITDVQLQNPALKAIMRTDMERVENNDIGGSNVNVNLKAVMKSNKESIEAKETDREHMEAKLNTKFMEDPTHTTHVDVTMQDGLAERKPKGTWTRIGRKEYEPGEKGNRQQLSVLGKRVLTKTVGNDYDMEFEAQTRKQGRAKSHGKVRSLRKLVRDQAPIVYFLMETRLDKEGFDYFCGDLPFPNSIVVKNPNSKGGIALIWKNDVRMELINYTANHILVKELLHHIRFLVDGPWVCIGDFNAIQNSTEKLSKRQPQYSQIDAFCDALNHCQLQDLGFRGYKYKWNNKRSGDANTRLRLDRATATMDWRARFPHSSVTHLPPHASDHLPILLQIQGRKKLRQKGHRGFKFEEAWLLSDECEGVIKTAWEKGSTDGSGLGLAKQKTAACAVELQAWGSSNAQPDSKEIKKLKKRLEELNLADLTEDSKAEFLMASRSLDALLLKQEIYWAQRARLSWLKHGDKNTKFFHSKASQGRRQNYI</sequence>
<feature type="region of interest" description="Disordered" evidence="1">
    <location>
        <begin position="176"/>
        <end position="216"/>
    </location>
</feature>
<dbReference type="PANTHER" id="PTHR33710">
    <property type="entry name" value="BNAC02G09200D PROTEIN"/>
    <property type="match status" value="1"/>
</dbReference>
<evidence type="ECO:0000259" key="3">
    <source>
        <dbReference type="Pfam" id="PF14111"/>
    </source>
</evidence>
<dbReference type="InterPro" id="IPR036691">
    <property type="entry name" value="Endo/exonu/phosph_ase_sf"/>
</dbReference>
<dbReference type="SUPFAM" id="SSF56219">
    <property type="entry name" value="DNase I-like"/>
    <property type="match status" value="1"/>
</dbReference>
<dbReference type="Gramene" id="QL10p010330:mrna">
    <property type="protein sequence ID" value="QL10p010330:mrna"/>
    <property type="gene ID" value="QL10p010330"/>
</dbReference>
<dbReference type="Pfam" id="PF14111">
    <property type="entry name" value="DUF4283"/>
    <property type="match status" value="1"/>
</dbReference>
<feature type="domain" description="DUF4283" evidence="3">
    <location>
        <begin position="4"/>
        <end position="45"/>
    </location>
</feature>
<evidence type="ECO:0008006" key="7">
    <source>
        <dbReference type="Google" id="ProtNLM"/>
    </source>
</evidence>
<feature type="compositionally biased region" description="Basic and acidic residues" evidence="1">
    <location>
        <begin position="187"/>
        <end position="216"/>
    </location>
</feature>
<keyword evidence="6" id="KW-1185">Reference proteome</keyword>
<reference evidence="5" key="2">
    <citation type="submission" date="2021-01" db="UniProtKB">
        <authorList>
            <consortium name="EnsemblPlants"/>
        </authorList>
    </citation>
    <scope>IDENTIFICATION</scope>
</reference>
<dbReference type="PANTHER" id="PTHR33710:SF77">
    <property type="entry name" value="DNASE I-LIKE SUPERFAMILY PROTEIN"/>
    <property type="match status" value="1"/>
</dbReference>
<evidence type="ECO:0000313" key="6">
    <source>
        <dbReference type="Proteomes" id="UP000594261"/>
    </source>
</evidence>
<name>A0A7N2MM63_QUELO</name>
<dbReference type="Gene3D" id="3.60.10.10">
    <property type="entry name" value="Endonuclease/exonuclease/phosphatase"/>
    <property type="match status" value="1"/>
</dbReference>
<dbReference type="Pfam" id="PF03372">
    <property type="entry name" value="Exo_endo_phos"/>
    <property type="match status" value="1"/>
</dbReference>
<dbReference type="InParanoid" id="A0A7N2MM63"/>